<dbReference type="SUPFAM" id="SSF52402">
    <property type="entry name" value="Adenine nucleotide alpha hydrolases-like"/>
    <property type="match status" value="2"/>
</dbReference>
<dbReference type="PANTHER" id="PTHR46268:SF6">
    <property type="entry name" value="UNIVERSAL STRESS PROTEIN UP12"/>
    <property type="match status" value="1"/>
</dbReference>
<dbReference type="InterPro" id="IPR006016">
    <property type="entry name" value="UspA"/>
</dbReference>
<reference evidence="3 4" key="1">
    <citation type="submission" date="2016-10" db="EMBL/GenBank/DDBJ databases">
        <authorList>
            <person name="de Groot N.N."/>
        </authorList>
    </citation>
    <scope>NUCLEOTIDE SEQUENCE [LARGE SCALE GENOMIC DNA]</scope>
    <source>
        <strain evidence="3 4">DSM 43019</strain>
    </source>
</reference>
<feature type="domain" description="UspA" evidence="2">
    <location>
        <begin position="190"/>
        <end position="256"/>
    </location>
</feature>
<comment type="similarity">
    <text evidence="1">Belongs to the universal stress protein A family.</text>
</comment>
<dbReference type="EMBL" id="FONV01000009">
    <property type="protein sequence ID" value="SFF34290.1"/>
    <property type="molecule type" value="Genomic_DNA"/>
</dbReference>
<dbReference type="InterPro" id="IPR006015">
    <property type="entry name" value="Universal_stress_UspA"/>
</dbReference>
<keyword evidence="4" id="KW-1185">Reference proteome</keyword>
<dbReference type="RefSeq" id="WP_093617600.1">
    <property type="nucleotide sequence ID" value="NZ_BOMT01000053.1"/>
</dbReference>
<evidence type="ECO:0000256" key="1">
    <source>
        <dbReference type="ARBA" id="ARBA00008791"/>
    </source>
</evidence>
<protein>
    <submittedName>
        <fullName evidence="3">Universal stress protein family protein</fullName>
    </submittedName>
</protein>
<gene>
    <name evidence="3" type="ORF">SAMN05421541_10927</name>
</gene>
<evidence type="ECO:0000313" key="4">
    <source>
        <dbReference type="Proteomes" id="UP000199645"/>
    </source>
</evidence>
<proteinExistence type="inferred from homology"/>
<dbReference type="STRING" id="35752.SAMN05421541_10927"/>
<dbReference type="Gene3D" id="3.40.50.620">
    <property type="entry name" value="HUPs"/>
    <property type="match status" value="2"/>
</dbReference>
<name>A0A1I2HY77_9ACTN</name>
<accession>A0A1I2HY77</accession>
<dbReference type="Pfam" id="PF00582">
    <property type="entry name" value="Usp"/>
    <property type="match status" value="2"/>
</dbReference>
<dbReference type="AlphaFoldDB" id="A0A1I2HY77"/>
<evidence type="ECO:0000259" key="2">
    <source>
        <dbReference type="Pfam" id="PF00582"/>
    </source>
</evidence>
<organism evidence="3 4">
    <name type="scientific">Actinoplanes philippinensis</name>
    <dbReference type="NCBI Taxonomy" id="35752"/>
    <lineage>
        <taxon>Bacteria</taxon>
        <taxon>Bacillati</taxon>
        <taxon>Actinomycetota</taxon>
        <taxon>Actinomycetes</taxon>
        <taxon>Micromonosporales</taxon>
        <taxon>Micromonosporaceae</taxon>
        <taxon>Actinoplanes</taxon>
    </lineage>
</organism>
<dbReference type="Proteomes" id="UP000199645">
    <property type="component" value="Unassembled WGS sequence"/>
</dbReference>
<evidence type="ECO:0000313" key="3">
    <source>
        <dbReference type="EMBL" id="SFF34290.1"/>
    </source>
</evidence>
<dbReference type="InterPro" id="IPR014729">
    <property type="entry name" value="Rossmann-like_a/b/a_fold"/>
</dbReference>
<sequence>MNGSAVTPVVAGVSGSAAGSRAVEMAAREAAVRGLPLRLVHALQYRHGVIDQARQAGDLLRQARETALATAPGLWTTVELVEGDPVTGLLRLSRQAALTVLGDGSLGEQVCLPREATTVQVAARAFSTVLVVRAPAAPQGPVLVGVSGSTMSGAVLARACEAAAGRAVGLDVVHVGEVSQRVRVLEDVITSRALAYGVGVRFDVVAGDPAAVLRQRSREASLVVVGARGELPYHGLLGSVSQALLHHARGPVLVVRASRSAPIRRAAALVGLF</sequence>
<dbReference type="PANTHER" id="PTHR46268">
    <property type="entry name" value="STRESS RESPONSE PROTEIN NHAX"/>
    <property type="match status" value="1"/>
</dbReference>
<feature type="domain" description="UspA" evidence="2">
    <location>
        <begin position="8"/>
        <end position="133"/>
    </location>
</feature>
<dbReference type="OrthoDB" id="3404132at2"/>
<dbReference type="PRINTS" id="PR01438">
    <property type="entry name" value="UNVRSLSTRESS"/>
</dbReference>